<dbReference type="NCBIfam" id="TIGR04444">
    <property type="entry name" value="chori_FkbO_Hyg5"/>
    <property type="match status" value="1"/>
</dbReference>
<evidence type="ECO:0000256" key="2">
    <source>
        <dbReference type="PIRSR" id="PIRSR631038-2"/>
    </source>
</evidence>
<dbReference type="InterPro" id="IPR031038">
    <property type="entry name" value="Chori_FkbO_Hyg5"/>
</dbReference>
<reference evidence="4 5" key="1">
    <citation type="submission" date="2014-03" db="EMBL/GenBank/DDBJ databases">
        <title>Draft Genome Sequences of Four Burkholderia Strains.</title>
        <authorList>
            <person name="Liu X.Y."/>
            <person name="Li C.X."/>
            <person name="Xu J.H."/>
        </authorList>
    </citation>
    <scope>NUCLEOTIDE SEQUENCE [LARGE SCALE GENOMIC DNA]</scope>
    <source>
        <strain evidence="4 5">OP-1</strain>
    </source>
</reference>
<dbReference type="EMBL" id="JFHD01000001">
    <property type="protein sequence ID" value="KDR34215.1"/>
    <property type="molecule type" value="Genomic_DNA"/>
</dbReference>
<feature type="binding site" evidence="2">
    <location>
        <position position="196"/>
    </location>
    <ligand>
        <name>substrate</name>
    </ligand>
</feature>
<dbReference type="Gene3D" id="3.30.1330.40">
    <property type="entry name" value="RutC-like"/>
    <property type="match status" value="1"/>
</dbReference>
<feature type="binding site" evidence="2">
    <location>
        <position position="209"/>
    </location>
    <ligand>
        <name>substrate</name>
    </ligand>
</feature>
<dbReference type="InterPro" id="IPR035959">
    <property type="entry name" value="RutC-like_sf"/>
</dbReference>
<feature type="binding site" evidence="2">
    <location>
        <position position="143"/>
    </location>
    <ligand>
        <name>substrate</name>
    </ligand>
</feature>
<organism evidence="4 5">
    <name type="scientific">Caballeronia zhejiangensis</name>
    <dbReference type="NCBI Taxonomy" id="871203"/>
    <lineage>
        <taxon>Bacteria</taxon>
        <taxon>Pseudomonadati</taxon>
        <taxon>Pseudomonadota</taxon>
        <taxon>Betaproteobacteria</taxon>
        <taxon>Burkholderiales</taxon>
        <taxon>Burkholderiaceae</taxon>
        <taxon>Caballeronia</taxon>
    </lineage>
</organism>
<dbReference type="Pfam" id="PF21168">
    <property type="entry name" value="FkbO_Hyg5-like_N"/>
    <property type="match status" value="1"/>
</dbReference>
<feature type="active site" description="Proton acceptor" evidence="1">
    <location>
        <position position="315"/>
    </location>
</feature>
<feature type="binding site" evidence="2">
    <location>
        <position position="136"/>
    </location>
    <ligand>
        <name>substrate</name>
    </ligand>
</feature>
<name>A0A656QS92_9BURK</name>
<evidence type="ECO:0000256" key="1">
    <source>
        <dbReference type="PIRSR" id="PIRSR631038-1"/>
    </source>
</evidence>
<evidence type="ECO:0000313" key="4">
    <source>
        <dbReference type="EMBL" id="KDR34215.1"/>
    </source>
</evidence>
<comment type="caution">
    <text evidence="4">The sequence shown here is derived from an EMBL/GenBank/DDBJ whole genome shotgun (WGS) entry which is preliminary data.</text>
</comment>
<sequence>MATPRSRFIAHDATCEDDVLARIVFGAASGGPCIESGVPTLRLAMCDDSHDGFAEIWTGNGPIHSGRFNDLVFAHDDEFLFCAGFIASSGRYTEATRQAYGDAFALVGERDFPKIFRMWNFIPHINGANREGLEVYRDFCRGRAIAFEQDYTGASGMPAATGIGTSGDGVGFYFLACRANSPRHIENSRQTPAYEYPQRYGPKSPSFARGTLLDDTLYVSGTASILGHETVHEGDLDKQWHVAIGNIAHLIGIENLEAQNVSGGYTLRDLDQIKVYYRHAADLPRVMKLAQTAFHADANIRYVKADICRADLLVEIEGIASYRRRSD</sequence>
<evidence type="ECO:0000313" key="5">
    <source>
        <dbReference type="Proteomes" id="UP000027451"/>
    </source>
</evidence>
<dbReference type="AlphaFoldDB" id="A0A656QS92"/>
<accession>A0A656QS92</accession>
<dbReference type="Proteomes" id="UP000027451">
    <property type="component" value="Unassembled WGS sequence"/>
</dbReference>
<dbReference type="InterPro" id="IPR049368">
    <property type="entry name" value="FkbO_Hyg5-like_N"/>
</dbReference>
<gene>
    <name evidence="4" type="ORF">BG60_03440</name>
</gene>
<dbReference type="SUPFAM" id="SSF55298">
    <property type="entry name" value="YjgF-like"/>
    <property type="match status" value="1"/>
</dbReference>
<feature type="domain" description="Chorismatase FkbO/Hyg5-like N-terminal" evidence="3">
    <location>
        <begin position="55"/>
        <end position="176"/>
    </location>
</feature>
<proteinExistence type="predicted"/>
<evidence type="ECO:0000259" key="3">
    <source>
        <dbReference type="Pfam" id="PF21168"/>
    </source>
</evidence>
<protein>
    <submittedName>
        <fullName evidence="4">Endoribonuclease L-PSP</fullName>
    </submittedName>
</protein>
<keyword evidence="5" id="KW-1185">Reference proteome</keyword>